<protein>
    <submittedName>
        <fullName evidence="2">Uncharacterized protein</fullName>
    </submittedName>
</protein>
<organism evidence="2 3">
    <name type="scientific">Rubroshorea leprosula</name>
    <dbReference type="NCBI Taxonomy" id="152421"/>
    <lineage>
        <taxon>Eukaryota</taxon>
        <taxon>Viridiplantae</taxon>
        <taxon>Streptophyta</taxon>
        <taxon>Embryophyta</taxon>
        <taxon>Tracheophyta</taxon>
        <taxon>Spermatophyta</taxon>
        <taxon>Magnoliopsida</taxon>
        <taxon>eudicotyledons</taxon>
        <taxon>Gunneridae</taxon>
        <taxon>Pentapetalae</taxon>
        <taxon>rosids</taxon>
        <taxon>malvids</taxon>
        <taxon>Malvales</taxon>
        <taxon>Dipterocarpaceae</taxon>
        <taxon>Rubroshorea</taxon>
    </lineage>
</organism>
<comment type="caution">
    <text evidence="2">The sequence shown here is derived from an EMBL/GenBank/DDBJ whole genome shotgun (WGS) entry which is preliminary data.</text>
</comment>
<keyword evidence="1" id="KW-1133">Transmembrane helix</keyword>
<dbReference type="AlphaFoldDB" id="A0AAV5HTX0"/>
<proteinExistence type="predicted"/>
<reference evidence="2 3" key="1">
    <citation type="journal article" date="2021" name="Commun. Biol.">
        <title>The genome of Shorea leprosula (Dipterocarpaceae) highlights the ecological relevance of drought in aseasonal tropical rainforests.</title>
        <authorList>
            <person name="Ng K.K.S."/>
            <person name="Kobayashi M.J."/>
            <person name="Fawcett J.A."/>
            <person name="Hatakeyama M."/>
            <person name="Paape T."/>
            <person name="Ng C.H."/>
            <person name="Ang C.C."/>
            <person name="Tnah L.H."/>
            <person name="Lee C.T."/>
            <person name="Nishiyama T."/>
            <person name="Sese J."/>
            <person name="O'Brien M.J."/>
            <person name="Copetti D."/>
            <person name="Mohd Noor M.I."/>
            <person name="Ong R.C."/>
            <person name="Putra M."/>
            <person name="Sireger I.Z."/>
            <person name="Indrioko S."/>
            <person name="Kosugi Y."/>
            <person name="Izuno A."/>
            <person name="Isagi Y."/>
            <person name="Lee S.L."/>
            <person name="Shimizu K.K."/>
        </authorList>
    </citation>
    <scope>NUCLEOTIDE SEQUENCE [LARGE SCALE GENOMIC DNA]</scope>
    <source>
        <strain evidence="2">214</strain>
    </source>
</reference>
<name>A0AAV5HTX0_9ROSI</name>
<keyword evidence="1" id="KW-0472">Membrane</keyword>
<dbReference type="Proteomes" id="UP001054252">
    <property type="component" value="Unassembled WGS sequence"/>
</dbReference>
<accession>A0AAV5HTX0</accession>
<evidence type="ECO:0000313" key="2">
    <source>
        <dbReference type="EMBL" id="GKU92178.1"/>
    </source>
</evidence>
<dbReference type="EMBL" id="BPVZ01000005">
    <property type="protein sequence ID" value="GKU92178.1"/>
    <property type="molecule type" value="Genomic_DNA"/>
</dbReference>
<keyword evidence="1" id="KW-0812">Transmembrane</keyword>
<gene>
    <name evidence="2" type="ORF">SLEP1_g5943</name>
</gene>
<evidence type="ECO:0000256" key="1">
    <source>
        <dbReference type="SAM" id="Phobius"/>
    </source>
</evidence>
<evidence type="ECO:0000313" key="3">
    <source>
        <dbReference type="Proteomes" id="UP001054252"/>
    </source>
</evidence>
<keyword evidence="3" id="KW-1185">Reference proteome</keyword>
<feature type="transmembrane region" description="Helical" evidence="1">
    <location>
        <begin position="12"/>
        <end position="32"/>
    </location>
</feature>
<sequence length="41" mass="4658">MGPVWYPPHNYLLFFGAYLLAGTGYQFFVHGVHGIDDSLRT</sequence>